<proteinExistence type="predicted"/>
<dbReference type="AlphaFoldDB" id="A0A6A0AD24"/>
<accession>A0A6A0AD24</accession>
<evidence type="ECO:0000313" key="2">
    <source>
        <dbReference type="EMBL" id="GFH30578.1"/>
    </source>
</evidence>
<comment type="caution">
    <text evidence="2">The sequence shown here is derived from an EMBL/GenBank/DDBJ whole genome shotgun (WGS) entry which is preliminary data.</text>
</comment>
<protein>
    <submittedName>
        <fullName evidence="2">Uncharacterized protein</fullName>
    </submittedName>
</protein>
<organism evidence="2 3">
    <name type="scientific">Haematococcus lacustris</name>
    <name type="common">Green alga</name>
    <name type="synonym">Haematococcus pluvialis</name>
    <dbReference type="NCBI Taxonomy" id="44745"/>
    <lineage>
        <taxon>Eukaryota</taxon>
        <taxon>Viridiplantae</taxon>
        <taxon>Chlorophyta</taxon>
        <taxon>core chlorophytes</taxon>
        <taxon>Chlorophyceae</taxon>
        <taxon>CS clade</taxon>
        <taxon>Chlamydomonadales</taxon>
        <taxon>Haematococcaceae</taxon>
        <taxon>Haematococcus</taxon>
    </lineage>
</organism>
<evidence type="ECO:0000256" key="1">
    <source>
        <dbReference type="SAM" id="MobiDB-lite"/>
    </source>
</evidence>
<keyword evidence="3" id="KW-1185">Reference proteome</keyword>
<gene>
    <name evidence="2" type="ORF">HaLaN_29460</name>
</gene>
<evidence type="ECO:0000313" key="3">
    <source>
        <dbReference type="Proteomes" id="UP000485058"/>
    </source>
</evidence>
<feature type="region of interest" description="Disordered" evidence="1">
    <location>
        <begin position="90"/>
        <end position="115"/>
    </location>
</feature>
<reference evidence="2 3" key="1">
    <citation type="submission" date="2020-02" db="EMBL/GenBank/DDBJ databases">
        <title>Draft genome sequence of Haematococcus lacustris strain NIES-144.</title>
        <authorList>
            <person name="Morimoto D."/>
            <person name="Nakagawa S."/>
            <person name="Yoshida T."/>
            <person name="Sawayama S."/>
        </authorList>
    </citation>
    <scope>NUCLEOTIDE SEQUENCE [LARGE SCALE GENOMIC DNA]</scope>
    <source>
        <strain evidence="2 3">NIES-144</strain>
    </source>
</reference>
<name>A0A6A0AD24_HAELA</name>
<sequence>MRGMRASGRNTNVQGDAHNAANGRLALHCVEQLAVQSLLACARTGGASTAFSSAQRPRHGVTQGLSCLLTLRPDSLHRGWSRHLRAEQLAPPHAASTTAAPPTQTTPLAPSTPSPELQAHALDALNQWLAARGEPTASTASSCATLVGGCGAGWVRWQWWLMGCLCHTCHHSQDLCTTAWAGTMTAALPAAPWWWQVGCRAASLPHTACALSSAAAVATAGLSGHSQGSSSRDIAPGAWAAGAEGQALPDRPAARACLAQGHPALPGLKDPGGGCGAAACAAA</sequence>
<dbReference type="Proteomes" id="UP000485058">
    <property type="component" value="Unassembled WGS sequence"/>
</dbReference>
<dbReference type="EMBL" id="BLLF01004998">
    <property type="protein sequence ID" value="GFH30578.1"/>
    <property type="molecule type" value="Genomic_DNA"/>
</dbReference>